<protein>
    <recommendedName>
        <fullName evidence="3">Type 4 fimbrial biogenesis protein PilX N-terminal domain-containing protein</fullName>
    </recommendedName>
</protein>
<evidence type="ECO:0008006" key="3">
    <source>
        <dbReference type="Google" id="ProtNLM"/>
    </source>
</evidence>
<name>A0A0G1RW79_9BACT</name>
<sequence length="262" mass="27649">MKNSGQALRNSGQAVLLVLVVVAVALAFGLSIISQSNTELKISFQDQEAARAFNAAEAGIEEALKNIAVGDYSLNVDDLNVNYSVASQSTLEGVFAENESAQVSLSGASGGLTQLTVEWVDSDSSLENPGSCLNQSGGAPASLEITLTDSANQIRRLGYNACDLSAENNLTNVTDSGSGNYLRQVSFAVDGGTDILVRIRPLYNQTSLRIFGNVDLPTQAYKIDSEAQAPTLEARAIKVTRTEPATPAIFDYVLFSGSSISK</sequence>
<dbReference type="EMBL" id="LCNT01000003">
    <property type="protein sequence ID" value="KKU61376.1"/>
    <property type="molecule type" value="Genomic_DNA"/>
</dbReference>
<evidence type="ECO:0000313" key="2">
    <source>
        <dbReference type="Proteomes" id="UP000033860"/>
    </source>
</evidence>
<reference evidence="1 2" key="1">
    <citation type="journal article" date="2015" name="Nature">
        <title>rRNA introns, odd ribosomes, and small enigmatic genomes across a large radiation of phyla.</title>
        <authorList>
            <person name="Brown C.T."/>
            <person name="Hug L.A."/>
            <person name="Thomas B.C."/>
            <person name="Sharon I."/>
            <person name="Castelle C.J."/>
            <person name="Singh A."/>
            <person name="Wilkins M.J."/>
            <person name="Williams K.H."/>
            <person name="Banfield J.F."/>
        </authorList>
    </citation>
    <scope>NUCLEOTIDE SEQUENCE [LARGE SCALE GENOMIC DNA]</scope>
</reference>
<comment type="caution">
    <text evidence="1">The sequence shown here is derived from an EMBL/GenBank/DDBJ whole genome shotgun (WGS) entry which is preliminary data.</text>
</comment>
<proteinExistence type="predicted"/>
<organism evidence="1 2">
    <name type="scientific">Candidatus Beckwithbacteria bacterium GW2011_GWB1_47_15</name>
    <dbReference type="NCBI Taxonomy" id="1618371"/>
    <lineage>
        <taxon>Bacteria</taxon>
        <taxon>Candidatus Beckwithiibacteriota</taxon>
    </lineage>
</organism>
<evidence type="ECO:0000313" key="1">
    <source>
        <dbReference type="EMBL" id="KKU61376.1"/>
    </source>
</evidence>
<dbReference type="AlphaFoldDB" id="A0A0G1RW79"/>
<gene>
    <name evidence="1" type="ORF">UX85_C0003G0035</name>
</gene>
<dbReference type="Proteomes" id="UP000033860">
    <property type="component" value="Unassembled WGS sequence"/>
</dbReference>
<accession>A0A0G1RW79</accession>